<proteinExistence type="predicted"/>
<dbReference type="Pfam" id="PF00702">
    <property type="entry name" value="Hydrolase"/>
    <property type="match status" value="1"/>
</dbReference>
<name>A0ABT6DMP4_9BACT</name>
<evidence type="ECO:0000256" key="2">
    <source>
        <dbReference type="ARBA" id="ARBA00022692"/>
    </source>
</evidence>
<dbReference type="Gene3D" id="3.40.50.1000">
    <property type="entry name" value="HAD superfamily/HAD-like"/>
    <property type="match status" value="1"/>
</dbReference>
<keyword evidence="4" id="KW-0067">ATP-binding</keyword>
<dbReference type="SFLD" id="SFLDS00003">
    <property type="entry name" value="Haloacid_Dehalogenase"/>
    <property type="match status" value="1"/>
</dbReference>
<feature type="transmembrane region" description="Helical" evidence="8">
    <location>
        <begin position="751"/>
        <end position="770"/>
    </location>
</feature>
<feature type="transmembrane region" description="Helical" evidence="8">
    <location>
        <begin position="612"/>
        <end position="633"/>
    </location>
</feature>
<feature type="transmembrane region" description="Helical" evidence="8">
    <location>
        <begin position="720"/>
        <end position="739"/>
    </location>
</feature>
<dbReference type="SUPFAM" id="SSF81665">
    <property type="entry name" value="Calcium ATPase, transmembrane domain M"/>
    <property type="match status" value="1"/>
</dbReference>
<dbReference type="Gene3D" id="3.40.1110.10">
    <property type="entry name" value="Calcium-transporting ATPase, cytoplasmic domain N"/>
    <property type="match status" value="1"/>
</dbReference>
<dbReference type="Pfam" id="PF00689">
    <property type="entry name" value="Cation_ATPase_C"/>
    <property type="match status" value="1"/>
</dbReference>
<feature type="transmembrane region" description="Helical" evidence="8">
    <location>
        <begin position="215"/>
        <end position="233"/>
    </location>
</feature>
<feature type="transmembrane region" description="Helical" evidence="8">
    <location>
        <begin position="645"/>
        <end position="665"/>
    </location>
</feature>
<evidence type="ECO:0000313" key="11">
    <source>
        <dbReference type="Proteomes" id="UP001152321"/>
    </source>
</evidence>
<comment type="subcellular location">
    <subcellularLocation>
        <location evidence="1">Membrane</location>
        <topology evidence="1">Multi-pass membrane protein</topology>
    </subcellularLocation>
</comment>
<dbReference type="InterPro" id="IPR059000">
    <property type="entry name" value="ATPase_P-type_domA"/>
</dbReference>
<organism evidence="10 11">
    <name type="scientific">Bdellovibrio svalbardensis</name>
    <dbReference type="NCBI Taxonomy" id="2972972"/>
    <lineage>
        <taxon>Bacteria</taxon>
        <taxon>Pseudomonadati</taxon>
        <taxon>Bdellovibrionota</taxon>
        <taxon>Bdellovibrionia</taxon>
        <taxon>Bdellovibrionales</taxon>
        <taxon>Pseudobdellovibrionaceae</taxon>
        <taxon>Bdellovibrio</taxon>
    </lineage>
</organism>
<dbReference type="EMBL" id="JANRMI010000006">
    <property type="protein sequence ID" value="MDG0818140.1"/>
    <property type="molecule type" value="Genomic_DNA"/>
</dbReference>
<keyword evidence="5" id="KW-1278">Translocase</keyword>
<keyword evidence="11" id="KW-1185">Reference proteome</keyword>
<dbReference type="InterPro" id="IPR018303">
    <property type="entry name" value="ATPase_P-typ_P_site"/>
</dbReference>
<evidence type="ECO:0000256" key="6">
    <source>
        <dbReference type="ARBA" id="ARBA00022989"/>
    </source>
</evidence>
<feature type="transmembrane region" description="Helical" evidence="8">
    <location>
        <begin position="63"/>
        <end position="79"/>
    </location>
</feature>
<dbReference type="InterPro" id="IPR044492">
    <property type="entry name" value="P_typ_ATPase_HD_dom"/>
</dbReference>
<dbReference type="PANTHER" id="PTHR42861">
    <property type="entry name" value="CALCIUM-TRANSPORTING ATPASE"/>
    <property type="match status" value="1"/>
</dbReference>
<protein>
    <submittedName>
        <fullName evidence="10">Cation-translocating P-type ATPase</fullName>
    </submittedName>
</protein>
<dbReference type="InterPro" id="IPR001757">
    <property type="entry name" value="P_typ_ATPase"/>
</dbReference>
<feature type="transmembrane region" description="Helical" evidence="8">
    <location>
        <begin position="239"/>
        <end position="266"/>
    </location>
</feature>
<evidence type="ECO:0000256" key="4">
    <source>
        <dbReference type="ARBA" id="ARBA00022840"/>
    </source>
</evidence>
<dbReference type="SFLD" id="SFLDG00002">
    <property type="entry name" value="C1.7:_P-type_atpase_like"/>
    <property type="match status" value="1"/>
</dbReference>
<feature type="transmembrane region" description="Helical" evidence="8">
    <location>
        <begin position="685"/>
        <end position="708"/>
    </location>
</feature>
<evidence type="ECO:0000256" key="7">
    <source>
        <dbReference type="ARBA" id="ARBA00023136"/>
    </source>
</evidence>
<keyword evidence="3" id="KW-0547">Nucleotide-binding</keyword>
<evidence type="ECO:0000256" key="3">
    <source>
        <dbReference type="ARBA" id="ARBA00022741"/>
    </source>
</evidence>
<dbReference type="SMART" id="SM00831">
    <property type="entry name" value="Cation_ATPase_N"/>
    <property type="match status" value="1"/>
</dbReference>
<gene>
    <name evidence="10" type="ORF">NWE73_17285</name>
</gene>
<dbReference type="Pfam" id="PF00122">
    <property type="entry name" value="E1-E2_ATPase"/>
    <property type="match status" value="1"/>
</dbReference>
<dbReference type="InterPro" id="IPR004014">
    <property type="entry name" value="ATPase_P-typ_cation-transptr_N"/>
</dbReference>
<feature type="domain" description="Cation-transporting P-type ATPase N-terminal" evidence="9">
    <location>
        <begin position="3"/>
        <end position="59"/>
    </location>
</feature>
<dbReference type="InterPro" id="IPR036412">
    <property type="entry name" value="HAD-like_sf"/>
</dbReference>
<dbReference type="SUPFAM" id="SSF81653">
    <property type="entry name" value="Calcium ATPase, transduction domain A"/>
    <property type="match status" value="1"/>
</dbReference>
<dbReference type="InterPro" id="IPR006068">
    <property type="entry name" value="ATPase_P-typ_cation-transptr_C"/>
</dbReference>
<keyword evidence="6 8" id="KW-1133">Transmembrane helix</keyword>
<reference evidence="10" key="1">
    <citation type="submission" date="2022-08" db="EMBL/GenBank/DDBJ databases">
        <title>Novel Bdellovibrio Species Isolated from Svalbard: Designation Bdellovibrio svalbardensis.</title>
        <authorList>
            <person name="Mitchell R.J."/>
            <person name="Choi S.Y."/>
        </authorList>
    </citation>
    <scope>NUCLEOTIDE SEQUENCE</scope>
    <source>
        <strain evidence="10">PAP01</strain>
    </source>
</reference>
<feature type="transmembrane region" description="Helical" evidence="8">
    <location>
        <begin position="782"/>
        <end position="804"/>
    </location>
</feature>
<dbReference type="InterPro" id="IPR023214">
    <property type="entry name" value="HAD_sf"/>
</dbReference>
<dbReference type="SFLD" id="SFLDF00027">
    <property type="entry name" value="p-type_atpase"/>
    <property type="match status" value="1"/>
</dbReference>
<evidence type="ECO:0000313" key="10">
    <source>
        <dbReference type="EMBL" id="MDG0818140.1"/>
    </source>
</evidence>
<dbReference type="SUPFAM" id="SSF56784">
    <property type="entry name" value="HAD-like"/>
    <property type="match status" value="1"/>
</dbReference>
<dbReference type="Gene3D" id="1.20.1110.10">
    <property type="entry name" value="Calcium-transporting ATPase, transmembrane domain"/>
    <property type="match status" value="1"/>
</dbReference>
<dbReference type="PRINTS" id="PR00120">
    <property type="entry name" value="HATPASE"/>
</dbReference>
<keyword evidence="7 8" id="KW-0472">Membrane</keyword>
<keyword evidence="2 8" id="KW-0812">Transmembrane</keyword>
<evidence type="ECO:0000256" key="5">
    <source>
        <dbReference type="ARBA" id="ARBA00022967"/>
    </source>
</evidence>
<accession>A0ABT6DMP4</accession>
<evidence type="ECO:0000259" key="9">
    <source>
        <dbReference type="SMART" id="SM00831"/>
    </source>
</evidence>
<dbReference type="NCBIfam" id="TIGR01494">
    <property type="entry name" value="ATPase_P-type"/>
    <property type="match status" value="2"/>
</dbReference>
<evidence type="ECO:0000256" key="1">
    <source>
        <dbReference type="ARBA" id="ARBA00004141"/>
    </source>
</evidence>
<dbReference type="RefSeq" id="WP_277579615.1">
    <property type="nucleotide sequence ID" value="NZ_JANRMI010000006.1"/>
</dbReference>
<dbReference type="Gene3D" id="2.70.150.10">
    <property type="entry name" value="Calcium-transporting ATPase, cytoplasmic transduction domain A"/>
    <property type="match status" value="1"/>
</dbReference>
<dbReference type="Proteomes" id="UP001152321">
    <property type="component" value="Unassembled WGS sequence"/>
</dbReference>
<dbReference type="InterPro" id="IPR023299">
    <property type="entry name" value="ATPase_P-typ_cyto_dom_N"/>
</dbReference>
<dbReference type="PRINTS" id="PR00119">
    <property type="entry name" value="CATATPASE"/>
</dbReference>
<dbReference type="InterPro" id="IPR008250">
    <property type="entry name" value="ATPase_P-typ_transduc_dom_A_sf"/>
</dbReference>
<sequence length="810" mass="89054">MGPQGLSHEEALNRLKRDGLNELPSVKPRTFFRHLLEILKEPMSSLLAACGIVYALIGDRQEAFILMGFWALIIFITLYQERKTENALTALRRLSSPRAWVIRDGVKTKIPATELVVDDLIQLSEGDIVPADAIAIESLNVQADESLLTGESFPVEKDLQSSVWAGTTLVRGQLIAQVVATGFHTKMGKIGVLLTAGRSEETLLKLESRQVVKRLSVVAILLCIVTAVAYALLSKNVLGGILVGLTLAMAILPNELPAVLTIFLALGTRRIAQRNVLTRRLHAVENIGATTVLCVDKTGTITLNKMEIQEVLSLGRVSQSKDEIIHIASLASNAYSFDPMERAIAEADSKFQIENKNMVGKLVFQFSLSSHFFAMSNVWQQSQGEVLVAAKGAPEAVVQISHLTESEKKEVFVAVDSMAQKGLRILAVASAPYKQNELPADQKALRLQLLGLVGFADPVRSGVKESIALCSEAGVRVMMMTGDHSKTASIIAQQIGLQNPQAILSGKEMERMSDEELAFQLTRTNCFARMIPEQKLRIVQILQGQGEVVAMTGDGVNDGPALMAAQIGIAMGLKGTDVAREAASMVLVDDDFTSIVQGIRTGRGIYDNLQAAAGYLLAIHIPIMGISILPVFLNLPLVLMPVHVAFLHLIIEPACSLVFESEPLAEDVMKRKPRNRNEKFFSRKLIVPSVLQGVFIYVIILAVFLVSLKRGLGELDARTLTFTTLIFANMGLIFINRSWNRSLYQELRVKNDALWWVIAGSLIILFLVLYVPPLRTLFRFSFLHPLDLGLALSSAFISIVWFEFWKARRS</sequence>
<evidence type="ECO:0000256" key="8">
    <source>
        <dbReference type="SAM" id="Phobius"/>
    </source>
</evidence>
<comment type="caution">
    <text evidence="10">The sequence shown here is derived from an EMBL/GenBank/DDBJ whole genome shotgun (WGS) entry which is preliminary data.</text>
</comment>
<dbReference type="PROSITE" id="PS00154">
    <property type="entry name" value="ATPASE_E1_E2"/>
    <property type="match status" value="1"/>
</dbReference>
<dbReference type="Pfam" id="PF00690">
    <property type="entry name" value="Cation_ATPase_N"/>
    <property type="match status" value="1"/>
</dbReference>
<dbReference type="InterPro" id="IPR023298">
    <property type="entry name" value="ATPase_P-typ_TM_dom_sf"/>
</dbReference>